<sequence length="328" mass="35535">MDHGLPDDETVKAALALAVRAPSVHNSQPWRWRIGSRSVRLHLDPARALPATDPDQRDMVISCGAALHHLRVALAAMGWSAVVHRLPDPADPEHLASIELLRHRPTPAEIELSAAISHRQTDRRNFTAWPIPPGYLGLAAERATALGALLRQATDRARAQLITATRAAAVRHAMNPEYRFELACWSGRHGADEGVPARNAPTARAGDELPARTFVAPQLNDPAREPDHAQLLVLATAGDDRASRLRAGEALSAVLLTATNVGLATCVLTEPLEIAELRHDVRRAVFEDNSYPQAIIRIGWIPTSAPPLPSTPRRAVGDILDPFDTSTS</sequence>
<dbReference type="PANTHER" id="PTHR23026">
    <property type="entry name" value="NADPH NITROREDUCTASE"/>
    <property type="match status" value="1"/>
</dbReference>
<evidence type="ECO:0000313" key="3">
    <source>
        <dbReference type="Proteomes" id="UP000501705"/>
    </source>
</evidence>
<feature type="region of interest" description="Disordered" evidence="1">
    <location>
        <begin position="307"/>
        <end position="328"/>
    </location>
</feature>
<dbReference type="SUPFAM" id="SSF55469">
    <property type="entry name" value="FMN-dependent nitroreductase-like"/>
    <property type="match status" value="2"/>
</dbReference>
<gene>
    <name evidence="2" type="ORF">F5X71_16275</name>
</gene>
<evidence type="ECO:0000313" key="2">
    <source>
        <dbReference type="EMBL" id="QIS03668.1"/>
    </source>
</evidence>
<name>A0A6G9XRY2_NOCBR</name>
<reference evidence="2 3" key="1">
    <citation type="journal article" date="2019" name="ACS Chem. Biol.">
        <title>Identification and Mobilization of a Cryptic Antibiotic Biosynthesis Gene Locus from a Human-Pathogenic Nocardia Isolate.</title>
        <authorList>
            <person name="Herisse M."/>
            <person name="Ishida K."/>
            <person name="Porter J.L."/>
            <person name="Howden B."/>
            <person name="Hertweck C."/>
            <person name="Stinear T.P."/>
            <person name="Pidot S.J."/>
        </authorList>
    </citation>
    <scope>NUCLEOTIDE SEQUENCE [LARGE SCALE GENOMIC DNA]</scope>
    <source>
        <strain evidence="2 3">AUSMDU00024985</strain>
    </source>
</reference>
<proteinExistence type="predicted"/>
<dbReference type="PANTHER" id="PTHR23026:SF123">
    <property type="entry name" value="NAD(P)H NITROREDUCTASE RV3131-RELATED"/>
    <property type="match status" value="1"/>
</dbReference>
<dbReference type="NCBIfam" id="NF047509">
    <property type="entry name" value="Rv3131_FMN_oxido"/>
    <property type="match status" value="1"/>
</dbReference>
<dbReference type="GO" id="GO:0016491">
    <property type="term" value="F:oxidoreductase activity"/>
    <property type="evidence" value="ECO:0007669"/>
    <property type="project" value="InterPro"/>
</dbReference>
<dbReference type="Gene3D" id="3.40.109.10">
    <property type="entry name" value="NADH Oxidase"/>
    <property type="match status" value="1"/>
</dbReference>
<dbReference type="Proteomes" id="UP000501705">
    <property type="component" value="Chromosome"/>
</dbReference>
<dbReference type="EMBL" id="CP046171">
    <property type="protein sequence ID" value="QIS03668.1"/>
    <property type="molecule type" value="Genomic_DNA"/>
</dbReference>
<dbReference type="InterPro" id="IPR050627">
    <property type="entry name" value="Nitroreductase/BluB"/>
</dbReference>
<protein>
    <submittedName>
        <fullName evidence="2">NAD(P)H nitroreductase</fullName>
    </submittedName>
</protein>
<organism evidence="2 3">
    <name type="scientific">Nocardia brasiliensis</name>
    <dbReference type="NCBI Taxonomy" id="37326"/>
    <lineage>
        <taxon>Bacteria</taxon>
        <taxon>Bacillati</taxon>
        <taxon>Actinomycetota</taxon>
        <taxon>Actinomycetes</taxon>
        <taxon>Mycobacteriales</taxon>
        <taxon>Nocardiaceae</taxon>
        <taxon>Nocardia</taxon>
    </lineage>
</organism>
<dbReference type="AlphaFoldDB" id="A0A6G9XRY2"/>
<evidence type="ECO:0000256" key="1">
    <source>
        <dbReference type="SAM" id="MobiDB-lite"/>
    </source>
</evidence>
<dbReference type="InterPro" id="IPR000415">
    <property type="entry name" value="Nitroreductase-like"/>
</dbReference>
<accession>A0A6G9XRY2</accession>
<dbReference type="RefSeq" id="WP_167462735.1">
    <property type="nucleotide sequence ID" value="NZ_CP046171.1"/>
</dbReference>